<reference evidence="3 4" key="1">
    <citation type="journal article" date="2012" name="PLoS Pathog.">
        <title>Diverse lifestyles and strategies of plant pathogenesis encoded in the genomes of eighteen Dothideomycetes fungi.</title>
        <authorList>
            <person name="Ohm R.A."/>
            <person name="Feau N."/>
            <person name="Henrissat B."/>
            <person name="Schoch C.L."/>
            <person name="Horwitz B.A."/>
            <person name="Barry K.W."/>
            <person name="Condon B.J."/>
            <person name="Copeland A.C."/>
            <person name="Dhillon B."/>
            <person name="Glaser F."/>
            <person name="Hesse C.N."/>
            <person name="Kosti I."/>
            <person name="LaButti K."/>
            <person name="Lindquist E.A."/>
            <person name="Lucas S."/>
            <person name="Salamov A.A."/>
            <person name="Bradshaw R.E."/>
            <person name="Ciuffetti L."/>
            <person name="Hamelin R.C."/>
            <person name="Kema G.H.J."/>
            <person name="Lawrence C."/>
            <person name="Scott J.A."/>
            <person name="Spatafora J.W."/>
            <person name="Turgeon B.G."/>
            <person name="de Wit P.J.G.M."/>
            <person name="Zhong S."/>
            <person name="Goodwin S.B."/>
            <person name="Grigoriev I.V."/>
        </authorList>
    </citation>
    <scope>NUCLEOTIDE SEQUENCE [LARGE SCALE GENOMIC DNA]</scope>
    <source>
        <strain evidence="4">C5 / ATCC 48332 / race O</strain>
    </source>
</reference>
<dbReference type="Pfam" id="PF00651">
    <property type="entry name" value="BTB"/>
    <property type="match status" value="1"/>
</dbReference>
<dbReference type="EMBL" id="KB445585">
    <property type="protein sequence ID" value="EMD86502.1"/>
    <property type="molecule type" value="Genomic_DNA"/>
</dbReference>
<reference evidence="4" key="2">
    <citation type="journal article" date="2013" name="PLoS Genet.">
        <title>Comparative genome structure, secondary metabolite, and effector coding capacity across Cochliobolus pathogens.</title>
        <authorList>
            <person name="Condon B.J."/>
            <person name="Leng Y."/>
            <person name="Wu D."/>
            <person name="Bushley K.E."/>
            <person name="Ohm R.A."/>
            <person name="Otillar R."/>
            <person name="Martin J."/>
            <person name="Schackwitz W."/>
            <person name="Grimwood J."/>
            <person name="MohdZainudin N."/>
            <person name="Xue C."/>
            <person name="Wang R."/>
            <person name="Manning V.A."/>
            <person name="Dhillon B."/>
            <person name="Tu Z.J."/>
            <person name="Steffenson B.J."/>
            <person name="Salamov A."/>
            <person name="Sun H."/>
            <person name="Lowry S."/>
            <person name="LaButti K."/>
            <person name="Han J."/>
            <person name="Copeland A."/>
            <person name="Lindquist E."/>
            <person name="Barry K."/>
            <person name="Schmutz J."/>
            <person name="Baker S.E."/>
            <person name="Ciuffetti L.M."/>
            <person name="Grigoriev I.V."/>
            <person name="Zhong S."/>
            <person name="Turgeon B.G."/>
        </authorList>
    </citation>
    <scope>NUCLEOTIDE SEQUENCE [LARGE SCALE GENOMIC DNA]</scope>
    <source>
        <strain evidence="4">C5 / ATCC 48332 / race O</strain>
    </source>
</reference>
<dbReference type="InterPro" id="IPR000210">
    <property type="entry name" value="BTB/POZ_dom"/>
</dbReference>
<dbReference type="OMA" id="VKHHERE"/>
<evidence type="ECO:0000313" key="3">
    <source>
        <dbReference type="EMBL" id="EMD86502.1"/>
    </source>
</evidence>
<evidence type="ECO:0000313" key="4">
    <source>
        <dbReference type="Proteomes" id="UP000016936"/>
    </source>
</evidence>
<dbReference type="eggNOG" id="ENOG502T77U">
    <property type="taxonomic scope" value="Eukaryota"/>
</dbReference>
<evidence type="ECO:0000256" key="1">
    <source>
        <dbReference type="SAM" id="MobiDB-lite"/>
    </source>
</evidence>
<dbReference type="Proteomes" id="UP000016936">
    <property type="component" value="Unassembled WGS sequence"/>
</dbReference>
<name>M2UF41_COCH5</name>
<feature type="domain" description="BTB" evidence="2">
    <location>
        <begin position="214"/>
        <end position="272"/>
    </location>
</feature>
<gene>
    <name evidence="3" type="ORF">COCHEDRAFT_1034925</name>
</gene>
<dbReference type="AlphaFoldDB" id="M2UF41"/>
<feature type="region of interest" description="Disordered" evidence="1">
    <location>
        <begin position="1"/>
        <end position="32"/>
    </location>
</feature>
<organism evidence="3 4">
    <name type="scientific">Cochliobolus heterostrophus (strain C5 / ATCC 48332 / race O)</name>
    <name type="common">Southern corn leaf blight fungus</name>
    <name type="synonym">Bipolaris maydis</name>
    <dbReference type="NCBI Taxonomy" id="701091"/>
    <lineage>
        <taxon>Eukaryota</taxon>
        <taxon>Fungi</taxon>
        <taxon>Dikarya</taxon>
        <taxon>Ascomycota</taxon>
        <taxon>Pezizomycotina</taxon>
        <taxon>Dothideomycetes</taxon>
        <taxon>Pleosporomycetidae</taxon>
        <taxon>Pleosporales</taxon>
        <taxon>Pleosporineae</taxon>
        <taxon>Pleosporaceae</taxon>
        <taxon>Bipolaris</taxon>
    </lineage>
</organism>
<evidence type="ECO:0000259" key="2">
    <source>
        <dbReference type="Pfam" id="PF00651"/>
    </source>
</evidence>
<protein>
    <recommendedName>
        <fullName evidence="2">BTB domain-containing protein</fullName>
    </recommendedName>
</protein>
<dbReference type="InterPro" id="IPR011333">
    <property type="entry name" value="SKP1/BTB/POZ_sf"/>
</dbReference>
<dbReference type="OrthoDB" id="3794120at2759"/>
<keyword evidence="4" id="KW-1185">Reference proteome</keyword>
<sequence>MSTPYTTPPTSSERHASIGETSNPILISSPGPELKPFKPHQMLMQTPVEIECGPDLSTKLTIHEELLCCHSKLLEERFIQAKVLRKQFEQSDHLRDQIAPHVFPEVTAEQFAAGDHDEKALPLIIRAYERFPMTGYGPAIKKVIDEATQVQVELKRVKARMLHDAIRENNTKVRLTYIDAFGLHAITEKLFAAIHRINKREIARAKDDVVRAAAQKRILIPGSEPDTVQTAMDWIYQGKLNCEDPQQLYNTLQLATQLGIKALSEFCHSKLYNAVTDCIQDAMANDTSLKTLLGYGPGPGDRVMEVVFKHAFKDHDVPKRFREIVVETLATNLDAELWAEIKDMVSHKVALQIIEALLEYHQQVSEGLVDHADVKHEDEGARTMSPMPAADK</sequence>
<dbReference type="SUPFAM" id="SSF54695">
    <property type="entry name" value="POZ domain"/>
    <property type="match status" value="1"/>
</dbReference>
<proteinExistence type="predicted"/>
<dbReference type="Gene3D" id="3.30.710.10">
    <property type="entry name" value="Potassium Channel Kv1.1, Chain A"/>
    <property type="match status" value="1"/>
</dbReference>
<feature type="compositionally biased region" description="Low complexity" evidence="1">
    <location>
        <begin position="1"/>
        <end position="11"/>
    </location>
</feature>
<accession>M2UF41</accession>
<dbReference type="HOGENOM" id="CLU_765054_0_0_1"/>